<protein>
    <recommendedName>
        <fullName evidence="1">DUF547 domain-containing protein</fullName>
    </recommendedName>
</protein>
<feature type="domain" description="DUF547" evidence="1">
    <location>
        <begin position="105"/>
        <end position="219"/>
    </location>
</feature>
<evidence type="ECO:0000313" key="3">
    <source>
        <dbReference type="Proteomes" id="UP000219439"/>
    </source>
</evidence>
<dbReference type="PANTHER" id="PTHR46361:SF3">
    <property type="entry name" value="ELECTRON CARRIER_ PROTEIN DISULFIDE OXIDOREDUCTASE"/>
    <property type="match status" value="1"/>
</dbReference>
<reference evidence="2 3" key="1">
    <citation type="submission" date="2017-09" db="EMBL/GenBank/DDBJ databases">
        <authorList>
            <person name="Ehlers B."/>
            <person name="Leendertz F.H."/>
        </authorList>
    </citation>
    <scope>NUCLEOTIDE SEQUENCE [LARGE SCALE GENOMIC DNA]</scope>
    <source>
        <strain evidence="2 3">DSM 18289</strain>
    </source>
</reference>
<dbReference type="PANTHER" id="PTHR46361">
    <property type="entry name" value="ELECTRON CARRIER/ PROTEIN DISULFIDE OXIDOREDUCTASE"/>
    <property type="match status" value="1"/>
</dbReference>
<dbReference type="RefSeq" id="WP_097154366.1">
    <property type="nucleotide sequence ID" value="NZ_OBEL01000003.1"/>
</dbReference>
<accession>A0A285PE70</accession>
<dbReference type="InterPro" id="IPR006869">
    <property type="entry name" value="DUF547"/>
</dbReference>
<dbReference type="Proteomes" id="UP000219439">
    <property type="component" value="Unassembled WGS sequence"/>
</dbReference>
<dbReference type="EMBL" id="OBEL01000003">
    <property type="protein sequence ID" value="SNZ20019.1"/>
    <property type="molecule type" value="Genomic_DNA"/>
</dbReference>
<evidence type="ECO:0000259" key="1">
    <source>
        <dbReference type="Pfam" id="PF04784"/>
    </source>
</evidence>
<keyword evidence="3" id="KW-1185">Reference proteome</keyword>
<dbReference type="Pfam" id="PF04784">
    <property type="entry name" value="DUF547"/>
    <property type="match status" value="1"/>
</dbReference>
<proteinExistence type="predicted"/>
<organism evidence="2 3">
    <name type="scientific">Cohaesibacter gelatinilyticus</name>
    <dbReference type="NCBI Taxonomy" id="372072"/>
    <lineage>
        <taxon>Bacteria</taxon>
        <taxon>Pseudomonadati</taxon>
        <taxon>Pseudomonadota</taxon>
        <taxon>Alphaproteobacteria</taxon>
        <taxon>Hyphomicrobiales</taxon>
        <taxon>Cohaesibacteraceae</taxon>
    </lineage>
</organism>
<sequence>MSAPIPNMKAIKSPHQKQQTSVALVAVMAALAMGMITAPAKAASLASHFKANGSGSLDHSDYSALLKRYVVKGRDGLNRVNYRGLKSQHSALKAYITRMEAVKVKSLSSNAAKAFWINLYNAKTLDVVVNRYPVKSIKDIKLGGGFFGSGPWKKKLVTVGGKKLSLDDIEHNIARKIWRDPRLHYGFNCASIGCPNLLTEAFKGSKIDAQLNKAASDYINHPRGVAVSARGIKASKIYDWYDDDFGSTRQLIAHWQRYASPKLKQALSKHKSINGYAYNWSLNDAR</sequence>
<name>A0A285PE70_9HYPH</name>
<dbReference type="OrthoDB" id="526867at2"/>
<evidence type="ECO:0000313" key="2">
    <source>
        <dbReference type="EMBL" id="SNZ20019.1"/>
    </source>
</evidence>
<dbReference type="AlphaFoldDB" id="A0A285PE70"/>
<gene>
    <name evidence="2" type="ORF">SAMN06265368_3115</name>
</gene>